<accession>A0A2G9WPK1</accession>
<protein>
    <submittedName>
        <fullName evidence="2">Uncharacterized protein</fullName>
    </submittedName>
</protein>
<dbReference type="Proteomes" id="UP000231070">
    <property type="component" value="Unassembled WGS sequence"/>
</dbReference>
<comment type="caution">
    <text evidence="2">The sequence shown here is derived from an EMBL/GenBank/DDBJ whole genome shotgun (WGS) entry which is preliminary data.</text>
</comment>
<gene>
    <name evidence="2" type="ORF">CJ014_24800</name>
</gene>
<dbReference type="Gene3D" id="1.10.1220.10">
    <property type="entry name" value="Met repressor-like"/>
    <property type="match status" value="1"/>
</dbReference>
<feature type="compositionally biased region" description="Basic and acidic residues" evidence="1">
    <location>
        <begin position="75"/>
        <end position="84"/>
    </location>
</feature>
<proteinExistence type="predicted"/>
<dbReference type="AlphaFoldDB" id="A0A2G9WPK1"/>
<dbReference type="EMBL" id="NQVN01000030">
    <property type="protein sequence ID" value="PIO96585.1"/>
    <property type="molecule type" value="Genomic_DNA"/>
</dbReference>
<evidence type="ECO:0000256" key="1">
    <source>
        <dbReference type="SAM" id="MobiDB-lite"/>
    </source>
</evidence>
<organism evidence="2 3">
    <name type="scientific">Pleomorphomonas carboxyditropha</name>
    <dbReference type="NCBI Taxonomy" id="2023338"/>
    <lineage>
        <taxon>Bacteria</taxon>
        <taxon>Pseudomonadati</taxon>
        <taxon>Pseudomonadota</taxon>
        <taxon>Alphaproteobacteria</taxon>
        <taxon>Hyphomicrobiales</taxon>
        <taxon>Pleomorphomonadaceae</taxon>
        <taxon>Pleomorphomonas</taxon>
    </lineage>
</organism>
<sequence>MMQQSGIVGIVGERTALSSCHRLEEFLERVGGRYQPLTGPNAGKLLHLTAEERWACSITTMMAIDETKAERLAAVAEDRRQRDRERKRRERAGTVKKQRTIYEAGSISRAKPWEALGMSRASWYRAGKPEPTVAEHRETSMSALSI</sequence>
<feature type="region of interest" description="Disordered" evidence="1">
    <location>
        <begin position="75"/>
        <end position="97"/>
    </location>
</feature>
<feature type="compositionally biased region" description="Basic residues" evidence="1">
    <location>
        <begin position="85"/>
        <end position="97"/>
    </location>
</feature>
<reference evidence="2 3" key="1">
    <citation type="submission" date="2017-08" db="EMBL/GenBank/DDBJ databases">
        <title>Pleomorphomonas carboxidotrophicus sp. nov., a new mesophilic hydrogenogenic carboxidotroph.</title>
        <authorList>
            <person name="Esquivel-Elizondo S."/>
            <person name="Krajmalnik-Brown R."/>
            <person name="Maldonado J."/>
        </authorList>
    </citation>
    <scope>NUCLEOTIDE SEQUENCE [LARGE SCALE GENOMIC DNA]</scope>
    <source>
        <strain evidence="2 3">SVCO-16</strain>
    </source>
</reference>
<evidence type="ECO:0000313" key="2">
    <source>
        <dbReference type="EMBL" id="PIO96585.1"/>
    </source>
</evidence>
<keyword evidence="3" id="KW-1185">Reference proteome</keyword>
<evidence type="ECO:0000313" key="3">
    <source>
        <dbReference type="Proteomes" id="UP000231070"/>
    </source>
</evidence>
<name>A0A2G9WPK1_9HYPH</name>
<dbReference type="GO" id="GO:0006355">
    <property type="term" value="P:regulation of DNA-templated transcription"/>
    <property type="evidence" value="ECO:0007669"/>
    <property type="project" value="InterPro"/>
</dbReference>
<dbReference type="InterPro" id="IPR013321">
    <property type="entry name" value="Arc_rbn_hlx_hlx"/>
</dbReference>